<evidence type="ECO:0000259" key="6">
    <source>
        <dbReference type="PROSITE" id="PS51898"/>
    </source>
</evidence>
<feature type="domain" description="Core-binding (CB)" evidence="7">
    <location>
        <begin position="33"/>
        <end position="112"/>
    </location>
</feature>
<dbReference type="Proteomes" id="UP000017247">
    <property type="component" value="Unassembled WGS sequence"/>
</dbReference>
<feature type="domain" description="Tyr recombinase" evidence="6">
    <location>
        <begin position="133"/>
        <end position="322"/>
    </location>
</feature>
<dbReference type="SUPFAM" id="SSF56349">
    <property type="entry name" value="DNA breaking-rejoining enzymes"/>
    <property type="match status" value="1"/>
</dbReference>
<dbReference type="PANTHER" id="PTHR30349:SF41">
    <property type="entry name" value="INTEGRASE_RECOMBINASE PROTEIN MJ0367-RELATED"/>
    <property type="match status" value="1"/>
</dbReference>
<dbReference type="InterPro" id="IPR002104">
    <property type="entry name" value="Integrase_catalytic"/>
</dbReference>
<dbReference type="GO" id="GO:0006310">
    <property type="term" value="P:DNA recombination"/>
    <property type="evidence" value="ECO:0007669"/>
    <property type="project" value="UniProtKB-KW"/>
</dbReference>
<evidence type="ECO:0000256" key="1">
    <source>
        <dbReference type="ARBA" id="ARBA00008857"/>
    </source>
</evidence>
<comment type="caution">
    <text evidence="8">The sequence shown here is derived from an EMBL/GenBank/DDBJ whole genome shotgun (WGS) entry which is preliminary data.</text>
</comment>
<protein>
    <submittedName>
        <fullName evidence="8">Integrase/recombinase</fullName>
    </submittedName>
</protein>
<dbReference type="InterPro" id="IPR004107">
    <property type="entry name" value="Integrase_SAM-like_N"/>
</dbReference>
<keyword evidence="2" id="KW-0229">DNA integration</keyword>
<dbReference type="Pfam" id="PF02899">
    <property type="entry name" value="Phage_int_SAM_1"/>
    <property type="match status" value="1"/>
</dbReference>
<evidence type="ECO:0000259" key="7">
    <source>
        <dbReference type="PROSITE" id="PS51900"/>
    </source>
</evidence>
<dbReference type="RefSeq" id="WP_023191522.1">
    <property type="nucleotide sequence ID" value="NZ_HG530998.1"/>
</dbReference>
<dbReference type="EMBL" id="CBUL010000026">
    <property type="protein sequence ID" value="CDI59788.1"/>
    <property type="molecule type" value="Genomic_DNA"/>
</dbReference>
<dbReference type="PANTHER" id="PTHR30349">
    <property type="entry name" value="PHAGE INTEGRASE-RELATED"/>
    <property type="match status" value="1"/>
</dbReference>
<gene>
    <name evidence="8" type="ORF">LHCIRMBIA104_01044</name>
</gene>
<dbReference type="InterPro" id="IPR011010">
    <property type="entry name" value="DNA_brk_join_enz"/>
</dbReference>
<dbReference type="InterPro" id="IPR044068">
    <property type="entry name" value="CB"/>
</dbReference>
<proteinExistence type="inferred from homology"/>
<dbReference type="Gene3D" id="1.10.443.10">
    <property type="entry name" value="Intergrase catalytic core"/>
    <property type="match status" value="1"/>
</dbReference>
<dbReference type="AlphaFoldDB" id="U6F6G9"/>
<evidence type="ECO:0000256" key="2">
    <source>
        <dbReference type="ARBA" id="ARBA00022908"/>
    </source>
</evidence>
<dbReference type="Gene3D" id="1.10.150.130">
    <property type="match status" value="1"/>
</dbReference>
<evidence type="ECO:0000256" key="3">
    <source>
        <dbReference type="ARBA" id="ARBA00023125"/>
    </source>
</evidence>
<comment type="similarity">
    <text evidence="1">Belongs to the 'phage' integrase family.</text>
</comment>
<keyword evidence="4" id="KW-0233">DNA recombination</keyword>
<dbReference type="GO" id="GO:0015074">
    <property type="term" value="P:DNA integration"/>
    <property type="evidence" value="ECO:0007669"/>
    <property type="project" value="UniProtKB-KW"/>
</dbReference>
<evidence type="ECO:0000256" key="4">
    <source>
        <dbReference type="ARBA" id="ARBA00023172"/>
    </source>
</evidence>
<dbReference type="InterPro" id="IPR010998">
    <property type="entry name" value="Integrase_recombinase_N"/>
</dbReference>
<dbReference type="InterPro" id="IPR013762">
    <property type="entry name" value="Integrase-like_cat_sf"/>
</dbReference>
<dbReference type="HOGENOM" id="CLU_027562_9_6_9"/>
<evidence type="ECO:0000313" key="9">
    <source>
        <dbReference type="Proteomes" id="UP000017247"/>
    </source>
</evidence>
<dbReference type="Pfam" id="PF00589">
    <property type="entry name" value="Phage_integrase"/>
    <property type="match status" value="1"/>
</dbReference>
<organism evidence="8 9">
    <name type="scientific">Lactobacillus helveticus CIRM-BIA 104</name>
    <dbReference type="NCBI Taxonomy" id="1226333"/>
    <lineage>
        <taxon>Bacteria</taxon>
        <taxon>Bacillati</taxon>
        <taxon>Bacillota</taxon>
        <taxon>Bacilli</taxon>
        <taxon>Lactobacillales</taxon>
        <taxon>Lactobacillaceae</taxon>
        <taxon>Lactobacillus</taxon>
    </lineage>
</organism>
<dbReference type="PROSITE" id="PS51900">
    <property type="entry name" value="CB"/>
    <property type="match status" value="1"/>
</dbReference>
<evidence type="ECO:0000313" key="8">
    <source>
        <dbReference type="EMBL" id="CDI59788.1"/>
    </source>
</evidence>
<accession>U6F6G9</accession>
<dbReference type="PROSITE" id="PS51898">
    <property type="entry name" value="TYR_RECOMBINASE"/>
    <property type="match status" value="1"/>
</dbReference>
<name>U6F6G9_LACHE</name>
<dbReference type="InterPro" id="IPR050090">
    <property type="entry name" value="Tyrosine_recombinase_XerCD"/>
</dbReference>
<dbReference type="GO" id="GO:0003677">
    <property type="term" value="F:DNA binding"/>
    <property type="evidence" value="ECO:0007669"/>
    <property type="project" value="UniProtKB-UniRule"/>
</dbReference>
<reference evidence="8" key="1">
    <citation type="submission" date="2013-09" db="EMBL/GenBank/DDBJ databases">
        <title>Draft Genome Sequence of five Lactobacillus helveticus strains CIRM-BIA 101T, 103, 104, 951 and 953 isolated from milk product.</title>
        <authorList>
            <person name="Valence F."/>
            <person name="Chuat V."/>
            <person name="Ma L."/>
            <person name="Creno S."/>
            <person name="Falentin H."/>
            <person name="Lortal S."/>
            <person name="Bizet C."/>
            <person name="Clermont D."/>
            <person name="Loux V."/>
            <person name="Bouchier C."/>
            <person name="Cousin S."/>
        </authorList>
    </citation>
    <scope>NUCLEOTIDE SEQUENCE [LARGE SCALE GENOMIC DNA]</scope>
    <source>
        <strain evidence="8">CIRM-BIA 104</strain>
    </source>
</reference>
<evidence type="ECO:0000256" key="5">
    <source>
        <dbReference type="PROSITE-ProRule" id="PRU01248"/>
    </source>
</evidence>
<keyword evidence="3 5" id="KW-0238">DNA-binding</keyword>
<sequence>MVEINPKRRSISDSADFSLVSNGKQDELNVSASNIDSLLHRFVVFIDATPNTARTYRTSLRQWFKYMHEQGIRNPDPDDVRNYRTYLKEAGKKPTTVQNYIIAVKQFFKWTEAEGLYPNVAKYVKGAKLSKSFKKDYLTSRQAKKVLEDIDRSNLLGKRNYAMLILMLTMGLRTIEVSRANIEDIRNSGDSTVLYVQGKGHTEKDAMVRMPSIVEDAIRDYLKARKSSRLTEPLFTSTSNNNKGKRLTTRTIRGTVKQCFIKAGFDSPKLTAHSTRHTTATLSLLNGATLQQTQALLRHKNMQTTEIYAHNIQASKNPASSDVANAIFN</sequence>